<sequence>MSSHSAGAAAVPPPVPPPLMPDMSTLPLGTYLSAVASDLLPWLHHGTTMASCPDSIIKSLPVPVRTVGTLLSSDPSEQSATLSLAQHDLTPLSLQRQQRTDQPPMITVQFDLVPAMAGFPLGSTVDVCGELKLFAVGEDRDATLGIQVRFACVVDGMDVRLWAATALAVRKAWAL</sequence>
<dbReference type="AlphaFoldDB" id="A0A1Y2H495"/>
<gene>
    <name evidence="1" type="ORF">BCR44DRAFT_35222</name>
</gene>
<reference evidence="1 2" key="1">
    <citation type="submission" date="2016-07" db="EMBL/GenBank/DDBJ databases">
        <title>Pervasive Adenine N6-methylation of Active Genes in Fungi.</title>
        <authorList>
            <consortium name="DOE Joint Genome Institute"/>
            <person name="Mondo S.J."/>
            <person name="Dannebaum R.O."/>
            <person name="Kuo R.C."/>
            <person name="Labutti K."/>
            <person name="Haridas S."/>
            <person name="Kuo A."/>
            <person name="Salamov A."/>
            <person name="Ahrendt S.R."/>
            <person name="Lipzen A."/>
            <person name="Sullivan W."/>
            <person name="Andreopoulos W.B."/>
            <person name="Clum A."/>
            <person name="Lindquist E."/>
            <person name="Daum C."/>
            <person name="Ramamoorthy G.K."/>
            <person name="Gryganskyi A."/>
            <person name="Culley D."/>
            <person name="Magnuson J.K."/>
            <person name="James T.Y."/>
            <person name="O'Malley M.A."/>
            <person name="Stajich J.E."/>
            <person name="Spatafora J.W."/>
            <person name="Visel A."/>
            <person name="Grigoriev I.V."/>
        </authorList>
    </citation>
    <scope>NUCLEOTIDE SEQUENCE [LARGE SCALE GENOMIC DNA]</scope>
    <source>
        <strain evidence="1 2">PL171</strain>
    </source>
</reference>
<dbReference type="InterPro" id="IPR012340">
    <property type="entry name" value="NA-bd_OB-fold"/>
</dbReference>
<accession>A0A1Y2H495</accession>
<evidence type="ECO:0000313" key="2">
    <source>
        <dbReference type="Proteomes" id="UP000193411"/>
    </source>
</evidence>
<comment type="caution">
    <text evidence="1">The sequence shown here is derived from an EMBL/GenBank/DDBJ whole genome shotgun (WGS) entry which is preliminary data.</text>
</comment>
<dbReference type="Gene3D" id="2.40.50.140">
    <property type="entry name" value="Nucleic acid-binding proteins"/>
    <property type="match status" value="1"/>
</dbReference>
<keyword evidence="2" id="KW-1185">Reference proteome</keyword>
<name>A0A1Y2H495_9FUNG</name>
<dbReference type="EMBL" id="MCFL01000205">
    <property type="protein sequence ID" value="ORZ29376.1"/>
    <property type="molecule type" value="Genomic_DNA"/>
</dbReference>
<organism evidence="1 2">
    <name type="scientific">Catenaria anguillulae PL171</name>
    <dbReference type="NCBI Taxonomy" id="765915"/>
    <lineage>
        <taxon>Eukaryota</taxon>
        <taxon>Fungi</taxon>
        <taxon>Fungi incertae sedis</taxon>
        <taxon>Blastocladiomycota</taxon>
        <taxon>Blastocladiomycetes</taxon>
        <taxon>Blastocladiales</taxon>
        <taxon>Catenariaceae</taxon>
        <taxon>Catenaria</taxon>
    </lineage>
</organism>
<evidence type="ECO:0000313" key="1">
    <source>
        <dbReference type="EMBL" id="ORZ29376.1"/>
    </source>
</evidence>
<dbReference type="Proteomes" id="UP000193411">
    <property type="component" value="Unassembled WGS sequence"/>
</dbReference>
<proteinExistence type="predicted"/>
<protein>
    <submittedName>
        <fullName evidence="1">Uncharacterized protein</fullName>
    </submittedName>
</protein>